<proteinExistence type="predicted"/>
<protein>
    <submittedName>
        <fullName evidence="1">E2f989fe-cd08-45b6-9c26-3675d3a45b3d</fullName>
    </submittedName>
</protein>
<name>A0A3S4EWR2_9PEZI</name>
<sequence length="16" mass="1849">MSTFGLKYNDEGQEDD</sequence>
<gene>
    <name evidence="1" type="ORF">TT172_LOCUS3593</name>
</gene>
<evidence type="ECO:0000313" key="1">
    <source>
        <dbReference type="EMBL" id="SPQ21174.1"/>
    </source>
</evidence>
<evidence type="ECO:0000313" key="2">
    <source>
        <dbReference type="Proteomes" id="UP000289323"/>
    </source>
</evidence>
<reference evidence="1 2" key="1">
    <citation type="submission" date="2018-04" db="EMBL/GenBank/DDBJ databases">
        <authorList>
            <person name="Huttner S."/>
            <person name="Dainat J."/>
        </authorList>
    </citation>
    <scope>NUCLEOTIDE SEQUENCE [LARGE SCALE GENOMIC DNA]</scope>
</reference>
<dbReference type="Proteomes" id="UP000289323">
    <property type="component" value="Unassembled WGS sequence"/>
</dbReference>
<accession>A0A3S4EWR2</accession>
<organism evidence="1 2">
    <name type="scientific">Thermothielavioides terrestris</name>
    <dbReference type="NCBI Taxonomy" id="2587410"/>
    <lineage>
        <taxon>Eukaryota</taxon>
        <taxon>Fungi</taxon>
        <taxon>Dikarya</taxon>
        <taxon>Ascomycota</taxon>
        <taxon>Pezizomycotina</taxon>
        <taxon>Sordariomycetes</taxon>
        <taxon>Sordariomycetidae</taxon>
        <taxon>Sordariales</taxon>
        <taxon>Chaetomiaceae</taxon>
        <taxon>Thermothielavioides</taxon>
    </lineage>
</organism>
<dbReference type="EMBL" id="OUUZ01000008">
    <property type="protein sequence ID" value="SPQ21174.1"/>
    <property type="molecule type" value="Genomic_DNA"/>
</dbReference>
<dbReference type="AlphaFoldDB" id="A0A3S4EWR2"/>